<sequence length="64" mass="7054">MDFKRTRVSASIATMLVLGLLSRASLGGRSRKREHRTPADVAERQAKQQAKLARRAARAHGNKA</sequence>
<dbReference type="EMBL" id="ON189045">
    <property type="protein sequence ID" value="URA06972.1"/>
    <property type="molecule type" value="Genomic_DNA"/>
</dbReference>
<organism evidence="2 3">
    <name type="scientific">Xanthomonas phage Elanor</name>
    <dbReference type="NCBI Taxonomy" id="2939127"/>
    <lineage>
        <taxon>Viruses</taxon>
        <taxon>Duplodnaviria</taxon>
        <taxon>Heunggongvirae</taxon>
        <taxon>Uroviricota</taxon>
        <taxon>Caudoviricetes</taxon>
        <taxon>Mesyanzhinovviridae</taxon>
        <taxon>Bradleyvirinae</taxon>
        <taxon>Elanorvirus</taxon>
        <taxon>Elanorvirus elanor</taxon>
    </lineage>
</organism>
<evidence type="ECO:0000313" key="3">
    <source>
        <dbReference type="Proteomes" id="UP001056585"/>
    </source>
</evidence>
<accession>A0A9E7J586</accession>
<reference evidence="2" key="1">
    <citation type="journal article" date="2022" name="Viruses">
        <title>Isolation of novel Xanthomonas phages for the plant pathogens X. translucens and X. campestris.</title>
        <authorList>
            <person name="Erdrich S.H."/>
            <person name="Sharma V."/>
            <person name="Schurr U."/>
            <person name="Arsova B."/>
            <person name="Frunzke J."/>
        </authorList>
    </citation>
    <scope>NUCLEOTIDE SEQUENCE</scope>
</reference>
<dbReference type="Proteomes" id="UP001056585">
    <property type="component" value="Segment"/>
</dbReference>
<protein>
    <submittedName>
        <fullName evidence="2">Uncharacterized protein</fullName>
    </submittedName>
</protein>
<feature type="region of interest" description="Disordered" evidence="1">
    <location>
        <begin position="24"/>
        <end position="64"/>
    </location>
</feature>
<name>A0A9E7J586_9CAUD</name>
<feature type="compositionally biased region" description="Basic residues" evidence="1">
    <location>
        <begin position="52"/>
        <end position="64"/>
    </location>
</feature>
<evidence type="ECO:0000256" key="1">
    <source>
        <dbReference type="SAM" id="MobiDB-lite"/>
    </source>
</evidence>
<proteinExistence type="predicted"/>
<gene>
    <name evidence="2" type="ORF">Elanor_BL4004</name>
</gene>
<feature type="compositionally biased region" description="Basic and acidic residues" evidence="1">
    <location>
        <begin position="36"/>
        <end position="46"/>
    </location>
</feature>
<evidence type="ECO:0000313" key="2">
    <source>
        <dbReference type="EMBL" id="URA06972.1"/>
    </source>
</evidence>
<keyword evidence="3" id="KW-1185">Reference proteome</keyword>